<dbReference type="Pfam" id="PF02796">
    <property type="entry name" value="HTH_7"/>
    <property type="match status" value="1"/>
</dbReference>
<evidence type="ECO:0000313" key="4">
    <source>
        <dbReference type="Proteomes" id="UP000002212"/>
    </source>
</evidence>
<dbReference type="AlphaFoldDB" id="C1B836"/>
<dbReference type="STRING" id="632772.ROP_35920"/>
<feature type="region of interest" description="Disordered" evidence="1">
    <location>
        <begin position="1"/>
        <end position="62"/>
    </location>
</feature>
<dbReference type="InterPro" id="IPR013324">
    <property type="entry name" value="RNA_pol_sigma_r3/r4-like"/>
</dbReference>
<dbReference type="GO" id="GO:0003677">
    <property type="term" value="F:DNA binding"/>
    <property type="evidence" value="ECO:0007669"/>
    <property type="project" value="InterPro"/>
</dbReference>
<reference evidence="3 4" key="1">
    <citation type="submission" date="2009-03" db="EMBL/GenBank/DDBJ databases">
        <title>Comparison of the complete genome sequences of Rhodococcus erythropolis PR4 and Rhodococcus opacus B4.</title>
        <authorList>
            <person name="Takarada H."/>
            <person name="Sekine M."/>
            <person name="Hosoyama A."/>
            <person name="Yamada R."/>
            <person name="Fujisawa T."/>
            <person name="Omata S."/>
            <person name="Shimizu A."/>
            <person name="Tsukatani N."/>
            <person name="Tanikawa S."/>
            <person name="Fujita N."/>
            <person name="Harayama S."/>
        </authorList>
    </citation>
    <scope>NUCLEOTIDE SEQUENCE [LARGE SCALE GENOMIC DNA]</scope>
    <source>
        <strain evidence="3 4">B4</strain>
    </source>
</reference>
<dbReference type="GO" id="GO:0000150">
    <property type="term" value="F:DNA strand exchange activity"/>
    <property type="evidence" value="ECO:0007669"/>
    <property type="project" value="InterPro"/>
</dbReference>
<sequence>MPADRGLVARSHRPGRAPAIQRSGNGRRVRGRPDSGTNEGGDADREGERTPQGQPKLNPRQEGHLVELHGTGEYSTAELADLFSVGRSTVYRAIKRARRAHRDGYSEASA</sequence>
<dbReference type="HOGENOM" id="CLU_2169090_0_0_11"/>
<protein>
    <submittedName>
        <fullName evidence="3">Site-specific recombinase</fullName>
    </submittedName>
</protein>
<feature type="domain" description="Resolvase HTH" evidence="2">
    <location>
        <begin position="55"/>
        <end position="92"/>
    </location>
</feature>
<proteinExistence type="predicted"/>
<organism evidence="3 4">
    <name type="scientific">Rhodococcus opacus (strain B4)</name>
    <dbReference type="NCBI Taxonomy" id="632772"/>
    <lineage>
        <taxon>Bacteria</taxon>
        <taxon>Bacillati</taxon>
        <taxon>Actinomycetota</taxon>
        <taxon>Actinomycetes</taxon>
        <taxon>Mycobacteriales</taxon>
        <taxon>Nocardiaceae</taxon>
        <taxon>Rhodococcus</taxon>
    </lineage>
</organism>
<evidence type="ECO:0000313" key="3">
    <source>
        <dbReference type="EMBL" id="BAH51839.1"/>
    </source>
</evidence>
<evidence type="ECO:0000256" key="1">
    <source>
        <dbReference type="SAM" id="MobiDB-lite"/>
    </source>
</evidence>
<accession>C1B836</accession>
<gene>
    <name evidence="3" type="ordered locus">ROP_35920</name>
</gene>
<dbReference type="KEGG" id="rop:ROP_35920"/>
<evidence type="ECO:0000259" key="2">
    <source>
        <dbReference type="Pfam" id="PF02796"/>
    </source>
</evidence>
<dbReference type="SUPFAM" id="SSF88659">
    <property type="entry name" value="Sigma3 and sigma4 domains of RNA polymerase sigma factors"/>
    <property type="match status" value="1"/>
</dbReference>
<dbReference type="EMBL" id="AP011115">
    <property type="protein sequence ID" value="BAH51839.1"/>
    <property type="molecule type" value="Genomic_DNA"/>
</dbReference>
<dbReference type="Proteomes" id="UP000002212">
    <property type="component" value="Chromosome"/>
</dbReference>
<name>C1B836_RHOOB</name>
<dbReference type="InterPro" id="IPR006120">
    <property type="entry name" value="Resolvase_HTH_dom"/>
</dbReference>